<dbReference type="KEGG" id="dpg:DESPIGER_2360"/>
<dbReference type="EMBL" id="LT630450">
    <property type="protein sequence ID" value="SFV74181.1"/>
    <property type="molecule type" value="Genomic_DNA"/>
</dbReference>
<dbReference type="Proteomes" id="UP000186323">
    <property type="component" value="Chromosome I"/>
</dbReference>
<evidence type="ECO:0000313" key="3">
    <source>
        <dbReference type="Proteomes" id="UP000186323"/>
    </source>
</evidence>
<reference evidence="3" key="1">
    <citation type="submission" date="2016-10" db="EMBL/GenBank/DDBJ databases">
        <authorList>
            <person name="Wegmann U."/>
        </authorList>
    </citation>
    <scope>NUCLEOTIDE SEQUENCE [LARGE SCALE GENOMIC DNA]</scope>
</reference>
<feature type="region of interest" description="Disordered" evidence="1">
    <location>
        <begin position="147"/>
        <end position="168"/>
    </location>
</feature>
<gene>
    <name evidence="2" type="ORF">DESPIGER_2360</name>
</gene>
<evidence type="ECO:0000256" key="1">
    <source>
        <dbReference type="SAM" id="MobiDB-lite"/>
    </source>
</evidence>
<protein>
    <recommendedName>
        <fullName evidence="4">C_GCAxxG_C_C family protein</fullName>
    </recommendedName>
</protein>
<name>A0A1K1LHJ5_9BACT</name>
<accession>A0A1K1LHJ5</accession>
<proteinExistence type="predicted"/>
<dbReference type="AlphaFoldDB" id="A0A1K1LHJ5"/>
<dbReference type="OrthoDB" id="9791535at2"/>
<evidence type="ECO:0000313" key="2">
    <source>
        <dbReference type="EMBL" id="SFV74181.1"/>
    </source>
</evidence>
<evidence type="ECO:0008006" key="4">
    <source>
        <dbReference type="Google" id="ProtNLM"/>
    </source>
</evidence>
<dbReference type="InterPro" id="IPR010181">
    <property type="entry name" value="CGCAxxGCC_motif"/>
</dbReference>
<dbReference type="RefSeq" id="WP_072336914.1">
    <property type="nucleotide sequence ID" value="NZ_DBGALU010000029.1"/>
</dbReference>
<organism evidence="2 3">
    <name type="scientific">Desulfovibrio piger</name>
    <dbReference type="NCBI Taxonomy" id="901"/>
    <lineage>
        <taxon>Bacteria</taxon>
        <taxon>Pseudomonadati</taxon>
        <taxon>Thermodesulfobacteriota</taxon>
        <taxon>Desulfovibrionia</taxon>
        <taxon>Desulfovibrionales</taxon>
        <taxon>Desulfovibrionaceae</taxon>
        <taxon>Desulfovibrio</taxon>
    </lineage>
</organism>
<sequence>MDHQEIARQFAACIACSQQICRHFAPRLGIDDSLALRMAAAFGSGMGHAGTCGCFTGAMLVLGLRFGPHESATASACTERLAGEIRRFEGLFRQAHGSLLCRDILGIDISSPEGLARACAQGLFSSVCAPLVARTCALLECGWEGPRVEGSPETPGPGAADAPCPQRP</sequence>
<keyword evidence="3" id="KW-1185">Reference proteome</keyword>
<dbReference type="Pfam" id="PF09719">
    <property type="entry name" value="C_GCAxxG_C_C"/>
    <property type="match status" value="1"/>
</dbReference>